<proteinExistence type="inferred from homology"/>
<dbReference type="InterPro" id="IPR019800">
    <property type="entry name" value="Glyco_hydro_3_AS"/>
</dbReference>
<dbReference type="PATRIC" id="fig|477641.3.peg.2605"/>
<dbReference type="GO" id="GO:0008422">
    <property type="term" value="F:beta-glucosidase activity"/>
    <property type="evidence" value="ECO:0007669"/>
    <property type="project" value="UniProtKB-EC"/>
</dbReference>
<dbReference type="EC" id="3.2.1.21" evidence="6"/>
<sequence>MTATPDTRDDVAGSALDRLTPRRRAELTAGESGWSTLPAPEAGLSTMIMGDGPLGLVSHTFDERETALLLPCGTALGATWDPEQVAAIALAQGSEALRRGYAAVYAPNLNLARTGLSGRTFEMYSEDPVLAGVLGAAFVTGLQSQGVASCPKHLVANDTETERQRMSATVDDATLREVYLRPFELALRDAGAWAVMAAYNRLNGVPCTAHRELLSILKDEWGWDGLVVSDYFALSDTAGPALAGLDLEMPGPAIHLGSRLAGAVESGAVPQERVDDSTTRLLRLAGRVGALAGSERQVTAPEAHVPAEQAPGVLAAAAAASFVLLSNADDLLPLSPSGLRRLAVIGPNAARPTYQGATFGRVRPAGAVATPAEAVRARFAGSCEVVHEPGVARTRPEPLGSFAVSTPDGAPGVLLEHFRGEDTDPALAEVRGDTAFAWFGSVPGAGPTSEPGRLRLTAAFTPDTTGRHLFGGGGSGAVTVTVDGAVIARRPAPEPGDVMGQVARAEMTTGPVDLTAGVQVTVVVEMVSAGARVQALTVGCLPPQPAGALEQAVLAASAADAVLLVVGDVLETSRESRDLSSSALPDEQVELIRRVAAVNPRTAVVVNAGRPVDAPWADDVAAVLYAWLPGQGFGEALAAVLAGDAEPAGRMPVTVTRRDEDRSTWGEQLDDDLALDYTATEPTGYRHLQRTGVTPRFAFGSGLGWTTWEHGTARLTVTGDGAPRVEVTAPVTNTGRRPGREVVQVYVRAPGEVDARLAGFAGVGLAPGESADVPVVLDEHAFARWDTAVSAWHVPAGTHEVLVGRSSVELPTVLSLEL</sequence>
<dbReference type="Gene3D" id="2.60.120.260">
    <property type="entry name" value="Galactose-binding domain-like"/>
    <property type="match status" value="1"/>
</dbReference>
<dbReference type="Pfam" id="PF14310">
    <property type="entry name" value="Fn3-like"/>
    <property type="match status" value="1"/>
</dbReference>
<dbReference type="InterPro" id="IPR002772">
    <property type="entry name" value="Glyco_hydro_3_C"/>
</dbReference>
<dbReference type="InterPro" id="IPR050288">
    <property type="entry name" value="Cellulose_deg_GH3"/>
</dbReference>
<accession>I4EXR4</accession>
<dbReference type="InterPro" id="IPR036962">
    <property type="entry name" value="Glyco_hydro_3_N_sf"/>
</dbReference>
<feature type="domain" description="PA14" evidence="5">
    <location>
        <begin position="408"/>
        <end position="556"/>
    </location>
</feature>
<reference evidence="6 7" key="1">
    <citation type="journal article" date="2012" name="J. Bacteriol.">
        <title>Genome Sequence of Radiation-Resistant Modestobacter marinus Strain BC501, a Representative Actinobacterium That Thrives on Calcareous Stone Surfaces.</title>
        <authorList>
            <person name="Normand P."/>
            <person name="Gury J."/>
            <person name="Pujic P."/>
            <person name="Chouaia B."/>
            <person name="Crotti E."/>
            <person name="Brusetti L."/>
            <person name="Daffonchio D."/>
            <person name="Vacherie B."/>
            <person name="Barbe V."/>
            <person name="Medigue C."/>
            <person name="Calteau A."/>
            <person name="Ghodhbane-Gtari F."/>
            <person name="Essoussi I."/>
            <person name="Nouioui I."/>
            <person name="Abbassi-Ghozzi I."/>
            <person name="Gtari M."/>
        </authorList>
    </citation>
    <scope>NUCLEOTIDE SEQUENCE [LARGE SCALE GENOMIC DNA]</scope>
    <source>
        <strain evidence="7">BC 501</strain>
    </source>
</reference>
<dbReference type="InterPro" id="IPR001764">
    <property type="entry name" value="Glyco_hydro_3_N"/>
</dbReference>
<evidence type="ECO:0000313" key="6">
    <source>
        <dbReference type="EMBL" id="CCH88177.1"/>
    </source>
</evidence>
<dbReference type="InterPro" id="IPR026891">
    <property type="entry name" value="Fn3-like"/>
</dbReference>
<dbReference type="PANTHER" id="PTHR42715">
    <property type="entry name" value="BETA-GLUCOSIDASE"/>
    <property type="match status" value="1"/>
</dbReference>
<dbReference type="PROSITE" id="PS00775">
    <property type="entry name" value="GLYCOSYL_HYDROL_F3"/>
    <property type="match status" value="1"/>
</dbReference>
<dbReference type="Pfam" id="PF01915">
    <property type="entry name" value="Glyco_hydro_3_C"/>
    <property type="match status" value="1"/>
</dbReference>
<dbReference type="Proteomes" id="UP000006461">
    <property type="component" value="Chromosome"/>
</dbReference>
<dbReference type="Pfam" id="PF00933">
    <property type="entry name" value="Glyco_hydro_3"/>
    <property type="match status" value="1"/>
</dbReference>
<dbReference type="SMART" id="SM00758">
    <property type="entry name" value="PA14"/>
    <property type="match status" value="1"/>
</dbReference>
<gene>
    <name evidence="6" type="ordered locus">MODMU_2748</name>
</gene>
<dbReference type="EMBL" id="FO203431">
    <property type="protein sequence ID" value="CCH88177.1"/>
    <property type="molecule type" value="Genomic_DNA"/>
</dbReference>
<dbReference type="InterPro" id="IPR037524">
    <property type="entry name" value="PA14/GLEYA"/>
</dbReference>
<dbReference type="InterPro" id="IPR036881">
    <property type="entry name" value="Glyco_hydro_3_C_sf"/>
</dbReference>
<evidence type="ECO:0000259" key="5">
    <source>
        <dbReference type="PROSITE" id="PS51820"/>
    </source>
</evidence>
<dbReference type="HOGENOM" id="CLU_004542_4_0_11"/>
<dbReference type="OrthoDB" id="3187421at2"/>
<organism evidence="6 7">
    <name type="scientific">Modestobacter italicus (strain DSM 44449 / CECT 9708 / BC 501)</name>
    <dbReference type="NCBI Taxonomy" id="2732864"/>
    <lineage>
        <taxon>Bacteria</taxon>
        <taxon>Bacillati</taxon>
        <taxon>Actinomycetota</taxon>
        <taxon>Actinomycetes</taxon>
        <taxon>Geodermatophilales</taxon>
        <taxon>Geodermatophilaceae</taxon>
        <taxon>Modestobacter</taxon>
    </lineage>
</organism>
<dbReference type="OMA" id="GAHTFRM"/>
<comment type="similarity">
    <text evidence="1 4">Belongs to the glycosyl hydrolase 3 family.</text>
</comment>
<evidence type="ECO:0000256" key="4">
    <source>
        <dbReference type="RuleBase" id="RU361161"/>
    </source>
</evidence>
<dbReference type="InterPro" id="IPR011658">
    <property type="entry name" value="PA14_dom"/>
</dbReference>
<dbReference type="InterPro" id="IPR017853">
    <property type="entry name" value="GH"/>
</dbReference>
<evidence type="ECO:0000256" key="1">
    <source>
        <dbReference type="ARBA" id="ARBA00005336"/>
    </source>
</evidence>
<dbReference type="SMART" id="SM01217">
    <property type="entry name" value="Fn3_like"/>
    <property type="match status" value="1"/>
</dbReference>
<dbReference type="PROSITE" id="PS51820">
    <property type="entry name" value="PA14"/>
    <property type="match status" value="1"/>
</dbReference>
<dbReference type="PANTHER" id="PTHR42715:SF10">
    <property type="entry name" value="BETA-GLUCOSIDASE"/>
    <property type="match status" value="1"/>
</dbReference>
<dbReference type="STRING" id="477641.MODMU_2748"/>
<name>I4EXR4_MODI5</name>
<keyword evidence="3" id="KW-0119">Carbohydrate metabolism</keyword>
<keyword evidence="7" id="KW-1185">Reference proteome</keyword>
<dbReference type="Gene3D" id="3.20.20.300">
    <property type="entry name" value="Glycoside hydrolase, family 3, N-terminal domain"/>
    <property type="match status" value="1"/>
</dbReference>
<keyword evidence="2 4" id="KW-0378">Hydrolase</keyword>
<dbReference type="SUPFAM" id="SSF52279">
    <property type="entry name" value="Beta-D-glucan exohydrolase, C-terminal domain"/>
    <property type="match status" value="1"/>
</dbReference>
<evidence type="ECO:0000313" key="7">
    <source>
        <dbReference type="Proteomes" id="UP000006461"/>
    </source>
</evidence>
<dbReference type="KEGG" id="mmar:MODMU_2748"/>
<dbReference type="GO" id="GO:0005975">
    <property type="term" value="P:carbohydrate metabolic process"/>
    <property type="evidence" value="ECO:0007669"/>
    <property type="project" value="InterPro"/>
</dbReference>
<dbReference type="eggNOG" id="COG1472">
    <property type="taxonomic scope" value="Bacteria"/>
</dbReference>
<dbReference type="InterPro" id="IPR013783">
    <property type="entry name" value="Ig-like_fold"/>
</dbReference>
<keyword evidence="4 6" id="KW-0326">Glycosidase</keyword>
<dbReference type="PRINTS" id="PR00133">
    <property type="entry name" value="GLHYDRLASE3"/>
</dbReference>
<evidence type="ECO:0000256" key="2">
    <source>
        <dbReference type="ARBA" id="ARBA00022801"/>
    </source>
</evidence>
<protein>
    <submittedName>
        <fullName evidence="6">Beta-glucosidase</fullName>
        <ecNumber evidence="6">3.2.1.21</ecNumber>
    </submittedName>
</protein>
<evidence type="ECO:0000256" key="3">
    <source>
        <dbReference type="ARBA" id="ARBA00023277"/>
    </source>
</evidence>
<dbReference type="Gene3D" id="3.40.50.1700">
    <property type="entry name" value="Glycoside hydrolase family 3 C-terminal domain"/>
    <property type="match status" value="1"/>
</dbReference>
<dbReference type="SUPFAM" id="SSF51445">
    <property type="entry name" value="(Trans)glycosidases"/>
    <property type="match status" value="1"/>
</dbReference>
<dbReference type="Gene3D" id="2.60.40.10">
    <property type="entry name" value="Immunoglobulins"/>
    <property type="match status" value="1"/>
</dbReference>
<dbReference type="AlphaFoldDB" id="I4EXR4"/>